<dbReference type="OrthoDB" id="663853at2"/>
<dbReference type="GO" id="GO:0008897">
    <property type="term" value="F:holo-[acyl-carrier-protein] synthase activity"/>
    <property type="evidence" value="ECO:0007669"/>
    <property type="project" value="InterPro"/>
</dbReference>
<evidence type="ECO:0000259" key="2">
    <source>
        <dbReference type="Pfam" id="PF01648"/>
    </source>
</evidence>
<accession>A0A328WQD8</accession>
<sequence length="157" mass="18359">MIGNDVIDLALAQKESNWRRKGYLDKIFTSNEQNFIFSSENQTIMVWTLWSRKEAVYKIIRQQNGLRGFYPLKIENCDFENGIVCFEDDVFYAKTSIIGECIHTIASQNHLHNQIIEISSSVQLFKKNEIPYILENGKKVCISKSYHGRYEKVIRTI</sequence>
<dbReference type="AlphaFoldDB" id="A0A328WQD8"/>
<keyword evidence="1 3" id="KW-0808">Transferase</keyword>
<name>A0A328WQD8_9FLAO</name>
<feature type="domain" description="4'-phosphopantetheinyl transferase" evidence="2">
    <location>
        <begin position="2"/>
        <end position="77"/>
    </location>
</feature>
<keyword evidence="4" id="KW-1185">Reference proteome</keyword>
<organism evidence="3 4">
    <name type="scientific">Flavobacterium lacus</name>
    <dbReference type="NCBI Taxonomy" id="1353778"/>
    <lineage>
        <taxon>Bacteria</taxon>
        <taxon>Pseudomonadati</taxon>
        <taxon>Bacteroidota</taxon>
        <taxon>Flavobacteriia</taxon>
        <taxon>Flavobacteriales</taxon>
        <taxon>Flavobacteriaceae</taxon>
        <taxon>Flavobacterium</taxon>
    </lineage>
</organism>
<dbReference type="GO" id="GO:0000287">
    <property type="term" value="F:magnesium ion binding"/>
    <property type="evidence" value="ECO:0007669"/>
    <property type="project" value="InterPro"/>
</dbReference>
<evidence type="ECO:0000313" key="3">
    <source>
        <dbReference type="EMBL" id="RAR48461.1"/>
    </source>
</evidence>
<evidence type="ECO:0000313" key="4">
    <source>
        <dbReference type="Proteomes" id="UP000249518"/>
    </source>
</evidence>
<proteinExistence type="predicted"/>
<dbReference type="Gene3D" id="3.90.470.20">
    <property type="entry name" value="4'-phosphopantetheinyl transferase domain"/>
    <property type="match status" value="1"/>
</dbReference>
<comment type="caution">
    <text evidence="3">The sequence shown here is derived from an EMBL/GenBank/DDBJ whole genome shotgun (WGS) entry which is preliminary data.</text>
</comment>
<gene>
    <name evidence="3" type="ORF">B0I10_10569</name>
</gene>
<dbReference type="SUPFAM" id="SSF56214">
    <property type="entry name" value="4'-phosphopantetheinyl transferase"/>
    <property type="match status" value="1"/>
</dbReference>
<dbReference type="Pfam" id="PF01648">
    <property type="entry name" value="ACPS"/>
    <property type="match status" value="1"/>
</dbReference>
<dbReference type="Proteomes" id="UP000249518">
    <property type="component" value="Unassembled WGS sequence"/>
</dbReference>
<dbReference type="InterPro" id="IPR037143">
    <property type="entry name" value="4-PPantetheinyl_Trfase_dom_sf"/>
</dbReference>
<evidence type="ECO:0000256" key="1">
    <source>
        <dbReference type="ARBA" id="ARBA00022679"/>
    </source>
</evidence>
<dbReference type="InterPro" id="IPR008278">
    <property type="entry name" value="4-PPantetheinyl_Trfase_dom"/>
</dbReference>
<dbReference type="EMBL" id="QLSV01000005">
    <property type="protein sequence ID" value="RAR48461.1"/>
    <property type="molecule type" value="Genomic_DNA"/>
</dbReference>
<dbReference type="RefSeq" id="WP_112085653.1">
    <property type="nucleotide sequence ID" value="NZ_QLSV01000005.1"/>
</dbReference>
<reference evidence="3 4" key="1">
    <citation type="submission" date="2018-06" db="EMBL/GenBank/DDBJ databases">
        <title>Genomic Encyclopedia of Type Strains, Phase III (KMG-III): the genomes of soil and plant-associated and newly described type strains.</title>
        <authorList>
            <person name="Whitman W."/>
        </authorList>
    </citation>
    <scope>NUCLEOTIDE SEQUENCE [LARGE SCALE GENOMIC DNA]</scope>
    <source>
        <strain evidence="3 4">CGMCC 1.12504</strain>
    </source>
</reference>
<protein>
    <submittedName>
        <fullName evidence="3">4'-phosphopantetheinyl transferase superfamily protein</fullName>
    </submittedName>
</protein>